<accession>A0A414IQ98</accession>
<keyword evidence="8 9" id="KW-0051">Antiviral defense</keyword>
<dbReference type="GO" id="GO:0004521">
    <property type="term" value="F:RNA endonuclease activity"/>
    <property type="evidence" value="ECO:0007669"/>
    <property type="project" value="InterPro"/>
</dbReference>
<keyword evidence="6 9" id="KW-0378">Hydrolase</keyword>
<evidence type="ECO:0000256" key="6">
    <source>
        <dbReference type="ARBA" id="ARBA00022801"/>
    </source>
</evidence>
<dbReference type="PANTHER" id="PTHR34405:SF1">
    <property type="entry name" value="CRISPR-ASSOCIATED ENDORIBONUCLEASE CAS2"/>
    <property type="match status" value="1"/>
</dbReference>
<dbReference type="EMBL" id="QSKC01000027">
    <property type="protein sequence ID" value="RHE30566.1"/>
    <property type="molecule type" value="Genomic_DNA"/>
</dbReference>
<dbReference type="Proteomes" id="UP000285290">
    <property type="component" value="Unassembled WGS sequence"/>
</dbReference>
<dbReference type="AlphaFoldDB" id="A0A414IQ98"/>
<dbReference type="GO" id="GO:0046872">
    <property type="term" value="F:metal ion binding"/>
    <property type="evidence" value="ECO:0007669"/>
    <property type="project" value="UniProtKB-UniRule"/>
</dbReference>
<evidence type="ECO:0000256" key="3">
    <source>
        <dbReference type="ARBA" id="ARBA00022722"/>
    </source>
</evidence>
<organism evidence="10 11">
    <name type="scientific">Agathobacter rectalis</name>
    <dbReference type="NCBI Taxonomy" id="39491"/>
    <lineage>
        <taxon>Bacteria</taxon>
        <taxon>Bacillati</taxon>
        <taxon>Bacillota</taxon>
        <taxon>Clostridia</taxon>
        <taxon>Lachnospirales</taxon>
        <taxon>Lachnospiraceae</taxon>
        <taxon>Agathobacter</taxon>
    </lineage>
</organism>
<keyword evidence="7 9" id="KW-0460">Magnesium</keyword>
<evidence type="ECO:0000256" key="1">
    <source>
        <dbReference type="ARBA" id="ARBA00001946"/>
    </source>
</evidence>
<evidence type="ECO:0000256" key="9">
    <source>
        <dbReference type="HAMAP-Rule" id="MF_01471"/>
    </source>
</evidence>
<dbReference type="PANTHER" id="PTHR34405">
    <property type="entry name" value="CRISPR-ASSOCIATED ENDORIBONUCLEASE CAS2"/>
    <property type="match status" value="1"/>
</dbReference>
<dbReference type="RefSeq" id="WP_117998317.1">
    <property type="nucleotide sequence ID" value="NZ_QRWI01000026.1"/>
</dbReference>
<sequence>MFVILTYDVSHKRVNKVMKICRKYLHHIQYSVFEGMITEGRLGSLKRELNACIVYKEDSIFIYELNNLKYTRKEMIGVNRLNDNIL</sequence>
<keyword evidence="4 9" id="KW-0479">Metal-binding</keyword>
<comment type="function">
    <text evidence="9">CRISPR (clustered regularly interspaced short palindromic repeat), is an adaptive immune system that provides protection against mobile genetic elements (viruses, transposable elements and conjugative plasmids). CRISPR clusters contain sequences complementary to antecedent mobile elements and target invading nucleic acids. CRISPR clusters are transcribed and processed into CRISPR RNA (crRNA). Functions as a ssRNA-specific endoribonuclease. Involved in the integration of spacer DNA into the CRISPR cassette.</text>
</comment>
<evidence type="ECO:0000256" key="7">
    <source>
        <dbReference type="ARBA" id="ARBA00022842"/>
    </source>
</evidence>
<evidence type="ECO:0000256" key="5">
    <source>
        <dbReference type="ARBA" id="ARBA00022759"/>
    </source>
</evidence>
<evidence type="ECO:0000313" key="11">
    <source>
        <dbReference type="Proteomes" id="UP000285290"/>
    </source>
</evidence>
<dbReference type="EC" id="3.1.-.-" evidence="9"/>
<gene>
    <name evidence="9 10" type="primary">cas2</name>
    <name evidence="10" type="ORF">DW753_14115</name>
</gene>
<proteinExistence type="inferred from homology"/>
<comment type="cofactor">
    <cofactor evidence="1 9">
        <name>Mg(2+)</name>
        <dbReference type="ChEBI" id="CHEBI:18420"/>
    </cofactor>
</comment>
<evidence type="ECO:0000256" key="8">
    <source>
        <dbReference type="ARBA" id="ARBA00023118"/>
    </source>
</evidence>
<dbReference type="Pfam" id="PF09827">
    <property type="entry name" value="CRISPR_Cas2"/>
    <property type="match status" value="1"/>
</dbReference>
<dbReference type="HAMAP" id="MF_01471">
    <property type="entry name" value="Cas2"/>
    <property type="match status" value="1"/>
</dbReference>
<comment type="similarity">
    <text evidence="2 9">Belongs to the CRISPR-associated endoribonuclease Cas2 protein family.</text>
</comment>
<dbReference type="GO" id="GO:0051607">
    <property type="term" value="P:defense response to virus"/>
    <property type="evidence" value="ECO:0007669"/>
    <property type="project" value="UniProtKB-UniRule"/>
</dbReference>
<comment type="subunit">
    <text evidence="9">Homodimer, forms a heterotetramer with a Cas1 homodimer.</text>
</comment>
<reference evidence="10 11" key="1">
    <citation type="submission" date="2018-08" db="EMBL/GenBank/DDBJ databases">
        <title>A genome reference for cultivated species of the human gut microbiota.</title>
        <authorList>
            <person name="Zou Y."/>
            <person name="Xue W."/>
            <person name="Luo G."/>
        </authorList>
    </citation>
    <scope>NUCLEOTIDE SEQUENCE [LARGE SCALE GENOMIC DNA]</scope>
    <source>
        <strain evidence="10 11">AM29-10</strain>
    </source>
</reference>
<evidence type="ECO:0000313" key="10">
    <source>
        <dbReference type="EMBL" id="RHE30566.1"/>
    </source>
</evidence>
<dbReference type="SUPFAM" id="SSF143430">
    <property type="entry name" value="TTP0101/SSO1404-like"/>
    <property type="match status" value="1"/>
</dbReference>
<comment type="caution">
    <text evidence="10">The sequence shown here is derived from an EMBL/GenBank/DDBJ whole genome shotgun (WGS) entry which is preliminary data.</text>
</comment>
<name>A0A414IQ98_9FIRM</name>
<evidence type="ECO:0000256" key="2">
    <source>
        <dbReference type="ARBA" id="ARBA00009959"/>
    </source>
</evidence>
<dbReference type="InterPro" id="IPR021127">
    <property type="entry name" value="CRISPR_associated_Cas2"/>
</dbReference>
<evidence type="ECO:0000256" key="4">
    <source>
        <dbReference type="ARBA" id="ARBA00022723"/>
    </source>
</evidence>
<dbReference type="Gene3D" id="3.30.70.240">
    <property type="match status" value="1"/>
</dbReference>
<keyword evidence="3 9" id="KW-0540">Nuclease</keyword>
<dbReference type="NCBIfam" id="TIGR01573">
    <property type="entry name" value="cas2"/>
    <property type="match status" value="1"/>
</dbReference>
<feature type="binding site" evidence="9">
    <location>
        <position position="8"/>
    </location>
    <ligand>
        <name>Mg(2+)</name>
        <dbReference type="ChEBI" id="CHEBI:18420"/>
        <note>catalytic</note>
    </ligand>
</feature>
<dbReference type="GO" id="GO:0043571">
    <property type="term" value="P:maintenance of CRISPR repeat elements"/>
    <property type="evidence" value="ECO:0007669"/>
    <property type="project" value="UniProtKB-UniRule"/>
</dbReference>
<dbReference type="GO" id="GO:0016787">
    <property type="term" value="F:hydrolase activity"/>
    <property type="evidence" value="ECO:0007669"/>
    <property type="project" value="UniProtKB-KW"/>
</dbReference>
<dbReference type="InterPro" id="IPR019199">
    <property type="entry name" value="Virulence_VapD/CRISPR_Cas2"/>
</dbReference>
<keyword evidence="5 9" id="KW-0255">Endonuclease</keyword>
<dbReference type="CDD" id="cd09725">
    <property type="entry name" value="Cas2_I_II_III"/>
    <property type="match status" value="1"/>
</dbReference>
<protein>
    <recommendedName>
        <fullName evidence="9">CRISPR-associated endoribonuclease Cas2</fullName>
        <ecNumber evidence="9">3.1.-.-</ecNumber>
    </recommendedName>
</protein>